<evidence type="ECO:0000256" key="1">
    <source>
        <dbReference type="PIRNR" id="PIRNR006221"/>
    </source>
</evidence>
<dbReference type="GO" id="GO:0016301">
    <property type="term" value="F:kinase activity"/>
    <property type="evidence" value="ECO:0007669"/>
    <property type="project" value="UniProtKB-UniRule"/>
</dbReference>
<keyword evidence="1 2" id="KW-0418">Kinase</keyword>
<protein>
    <submittedName>
        <fullName evidence="2">Fructosamine kinase family protein</fullName>
    </submittedName>
</protein>
<name>A0A921KP59_9MICO</name>
<proteinExistence type="inferred from homology"/>
<sequence length="277" mass="29867">MHSGAIRSPSVYGGPMSDFVKNASNAPKGHIAAEAAGLRWLAEPGAVPVVEVLEEEPDSLRLARLEPVGPTPDAAREFGRRLARLHDAGAPGFGWSPADPAFLGPLENPFPVSTRVEEEFAVYWAEERLRPLADKVTRTLGADGHDTVDEAIDVIADGAYDGISGQGTEEPSRVHGDLWSGNLMWTADGVTLIDPSAHGGHRLEDLAMLSLFDAPHLEEIFEGYTEEHPLPGDWEQDLPAHLFFGLLAHVHLFGEAYVDQAISTAEAIIARADELGF</sequence>
<dbReference type="Proteomes" id="UP000775129">
    <property type="component" value="Unassembled WGS sequence"/>
</dbReference>
<keyword evidence="1" id="KW-0808">Transferase</keyword>
<gene>
    <name evidence="2" type="ORF">K8W24_02235</name>
</gene>
<reference evidence="2" key="2">
    <citation type="submission" date="2021-09" db="EMBL/GenBank/DDBJ databases">
        <authorList>
            <person name="Gilroy R."/>
        </authorList>
    </citation>
    <scope>NUCLEOTIDE SEQUENCE</scope>
    <source>
        <strain evidence="2">1647</strain>
    </source>
</reference>
<dbReference type="EMBL" id="DYWO01000068">
    <property type="protein sequence ID" value="HJF48607.1"/>
    <property type="molecule type" value="Genomic_DNA"/>
</dbReference>
<dbReference type="PIRSF" id="PIRSF006221">
    <property type="entry name" value="Ketosamine-3-kinase"/>
    <property type="match status" value="1"/>
</dbReference>
<accession>A0A921KP59</accession>
<dbReference type="PANTHER" id="PTHR12149">
    <property type="entry name" value="FRUCTOSAMINE 3 KINASE-RELATED PROTEIN"/>
    <property type="match status" value="1"/>
</dbReference>
<dbReference type="SUPFAM" id="SSF56112">
    <property type="entry name" value="Protein kinase-like (PK-like)"/>
    <property type="match status" value="1"/>
</dbReference>
<dbReference type="Gene3D" id="1.10.510.10">
    <property type="entry name" value="Transferase(Phosphotransferase) domain 1"/>
    <property type="match status" value="1"/>
</dbReference>
<dbReference type="AlphaFoldDB" id="A0A921KP59"/>
<evidence type="ECO:0000313" key="3">
    <source>
        <dbReference type="Proteomes" id="UP000775129"/>
    </source>
</evidence>
<organism evidence="2 3">
    <name type="scientific">Brachybacterium paraconglomeratum</name>
    <dbReference type="NCBI Taxonomy" id="173362"/>
    <lineage>
        <taxon>Bacteria</taxon>
        <taxon>Bacillati</taxon>
        <taxon>Actinomycetota</taxon>
        <taxon>Actinomycetes</taxon>
        <taxon>Micrococcales</taxon>
        <taxon>Dermabacteraceae</taxon>
        <taxon>Brachybacterium</taxon>
    </lineage>
</organism>
<dbReference type="Gene3D" id="1.20.1270.240">
    <property type="match status" value="1"/>
</dbReference>
<evidence type="ECO:0000313" key="2">
    <source>
        <dbReference type="EMBL" id="HJF48607.1"/>
    </source>
</evidence>
<comment type="similarity">
    <text evidence="1">Belongs to the fructosamine kinase family.</text>
</comment>
<dbReference type="Gene3D" id="3.30.200.20">
    <property type="entry name" value="Phosphorylase Kinase, domain 1"/>
    <property type="match status" value="1"/>
</dbReference>
<dbReference type="Pfam" id="PF03881">
    <property type="entry name" value="Fructosamin_kin"/>
    <property type="match status" value="1"/>
</dbReference>
<comment type="caution">
    <text evidence="2">The sequence shown here is derived from an EMBL/GenBank/DDBJ whole genome shotgun (WGS) entry which is preliminary data.</text>
</comment>
<dbReference type="InterPro" id="IPR011009">
    <property type="entry name" value="Kinase-like_dom_sf"/>
</dbReference>
<dbReference type="PANTHER" id="PTHR12149:SF8">
    <property type="entry name" value="PROTEIN-RIBULOSAMINE 3-KINASE"/>
    <property type="match status" value="1"/>
</dbReference>
<dbReference type="InterPro" id="IPR016477">
    <property type="entry name" value="Fructo-/Ketosamine-3-kinase"/>
</dbReference>
<reference evidence="2" key="1">
    <citation type="journal article" date="2021" name="PeerJ">
        <title>Extensive microbial diversity within the chicken gut microbiome revealed by metagenomics and culture.</title>
        <authorList>
            <person name="Gilroy R."/>
            <person name="Ravi A."/>
            <person name="Getino M."/>
            <person name="Pursley I."/>
            <person name="Horton D.L."/>
            <person name="Alikhan N.F."/>
            <person name="Baker D."/>
            <person name="Gharbi K."/>
            <person name="Hall N."/>
            <person name="Watson M."/>
            <person name="Adriaenssens E.M."/>
            <person name="Foster-Nyarko E."/>
            <person name="Jarju S."/>
            <person name="Secka A."/>
            <person name="Antonio M."/>
            <person name="Oren A."/>
            <person name="Chaudhuri R.R."/>
            <person name="La Ragione R."/>
            <person name="Hildebrand F."/>
            <person name="Pallen M.J."/>
        </authorList>
    </citation>
    <scope>NUCLEOTIDE SEQUENCE</scope>
    <source>
        <strain evidence="2">1647</strain>
    </source>
</reference>